<gene>
    <name evidence="3" type="ORF">PNOK_0569200</name>
</gene>
<evidence type="ECO:0000256" key="1">
    <source>
        <dbReference type="SAM" id="MobiDB-lite"/>
    </source>
</evidence>
<feature type="region of interest" description="Disordered" evidence="1">
    <location>
        <begin position="166"/>
        <end position="191"/>
    </location>
</feature>
<dbReference type="InParanoid" id="A0A286UH46"/>
<dbReference type="Proteomes" id="UP000217199">
    <property type="component" value="Unassembled WGS sequence"/>
</dbReference>
<sequence>MPRTDVSKKLTDADIEAAFPSSPRHVRVTANIVTVTSSDGNISNLPEESEEECSPDGEVDYQSLAEKVDVDHWLSSLGDYLIYSNNHLKPSNMVSAHYKLDRFPDGYKLFIHRKGPKSDPRRDHYLYGSSSERCRKFRSPEEFALHLLWLAHGQPRDKKEFLKTKTNRSRVKGKRTQKSKSKSTHTEPSKIFAKDYTGLNQGQGVRPTYSKPIYPLFCSLPNLNILYLTE</sequence>
<evidence type="ECO:0000313" key="4">
    <source>
        <dbReference type="Proteomes" id="UP000217199"/>
    </source>
</evidence>
<keyword evidence="4" id="KW-1185">Reference proteome</keyword>
<dbReference type="Pfam" id="PF16761">
    <property type="entry name" value="Clr2_transil"/>
    <property type="match status" value="1"/>
</dbReference>
<proteinExistence type="predicted"/>
<dbReference type="GO" id="GO:0033553">
    <property type="term" value="C:rDNA heterochromatin"/>
    <property type="evidence" value="ECO:0007669"/>
    <property type="project" value="TreeGrafter"/>
</dbReference>
<dbReference type="AlphaFoldDB" id="A0A286UH46"/>
<dbReference type="GO" id="GO:0030466">
    <property type="term" value="P:silent mating-type cassette heterochromatin formation"/>
    <property type="evidence" value="ECO:0007669"/>
    <property type="project" value="TreeGrafter"/>
</dbReference>
<dbReference type="GO" id="GO:0070824">
    <property type="term" value="C:SHREC complex"/>
    <property type="evidence" value="ECO:0007669"/>
    <property type="project" value="InterPro"/>
</dbReference>
<feature type="domain" description="Cryptic loci regulator 2 N-terminal" evidence="2">
    <location>
        <begin position="98"/>
        <end position="158"/>
    </location>
</feature>
<dbReference type="PANTHER" id="PTHR38046">
    <property type="entry name" value="CRYPTIC LOCI REGULATOR 2"/>
    <property type="match status" value="1"/>
</dbReference>
<reference evidence="3 4" key="1">
    <citation type="journal article" date="2017" name="Mol. Ecol.">
        <title>Comparative and population genomic landscape of Phellinus noxius: A hypervariable fungus causing root rot in trees.</title>
        <authorList>
            <person name="Chung C.L."/>
            <person name="Lee T.J."/>
            <person name="Akiba M."/>
            <person name="Lee H.H."/>
            <person name="Kuo T.H."/>
            <person name="Liu D."/>
            <person name="Ke H.M."/>
            <person name="Yokoi T."/>
            <person name="Roa M.B."/>
            <person name="Lu M.J."/>
            <person name="Chang Y.Y."/>
            <person name="Ann P.J."/>
            <person name="Tsai J.N."/>
            <person name="Chen C.Y."/>
            <person name="Tzean S.S."/>
            <person name="Ota Y."/>
            <person name="Hattori T."/>
            <person name="Sahashi N."/>
            <person name="Liou R.F."/>
            <person name="Kikuchi T."/>
            <person name="Tsai I.J."/>
        </authorList>
    </citation>
    <scope>NUCLEOTIDE SEQUENCE [LARGE SCALE GENOMIC DNA]</scope>
    <source>
        <strain evidence="3 4">FFPRI411160</strain>
    </source>
</reference>
<keyword evidence="3" id="KW-0575">Peroxidase</keyword>
<dbReference type="EMBL" id="NBII01000005">
    <property type="protein sequence ID" value="PAV18849.1"/>
    <property type="molecule type" value="Genomic_DNA"/>
</dbReference>
<dbReference type="OrthoDB" id="3232761at2759"/>
<accession>A0A286UH46</accession>
<evidence type="ECO:0000313" key="3">
    <source>
        <dbReference type="EMBL" id="PAV18849.1"/>
    </source>
</evidence>
<organism evidence="3 4">
    <name type="scientific">Pyrrhoderma noxium</name>
    <dbReference type="NCBI Taxonomy" id="2282107"/>
    <lineage>
        <taxon>Eukaryota</taxon>
        <taxon>Fungi</taxon>
        <taxon>Dikarya</taxon>
        <taxon>Basidiomycota</taxon>
        <taxon>Agaricomycotina</taxon>
        <taxon>Agaricomycetes</taxon>
        <taxon>Hymenochaetales</taxon>
        <taxon>Hymenochaetaceae</taxon>
        <taxon>Pyrrhoderma</taxon>
    </lineage>
</organism>
<name>A0A286UH46_9AGAM</name>
<dbReference type="InterPro" id="IPR038986">
    <property type="entry name" value="Clr2"/>
</dbReference>
<dbReference type="InterPro" id="IPR031915">
    <property type="entry name" value="Clr2_N"/>
</dbReference>
<dbReference type="STRING" id="2282107.A0A286UH46"/>
<feature type="compositionally biased region" description="Basic residues" evidence="1">
    <location>
        <begin position="166"/>
        <end position="183"/>
    </location>
</feature>
<dbReference type="GO" id="GO:0031934">
    <property type="term" value="C:mating-type region heterochromatin"/>
    <property type="evidence" value="ECO:0007669"/>
    <property type="project" value="TreeGrafter"/>
</dbReference>
<evidence type="ECO:0000259" key="2">
    <source>
        <dbReference type="Pfam" id="PF16761"/>
    </source>
</evidence>
<protein>
    <submittedName>
        <fullName evidence="3">Heme peroxidase 4</fullName>
    </submittedName>
</protein>
<keyword evidence="3" id="KW-0560">Oxidoreductase</keyword>
<comment type="caution">
    <text evidence="3">The sequence shown here is derived from an EMBL/GenBank/DDBJ whole genome shotgun (WGS) entry which is preliminary data.</text>
</comment>
<dbReference type="GO" id="GO:0004601">
    <property type="term" value="F:peroxidase activity"/>
    <property type="evidence" value="ECO:0007669"/>
    <property type="project" value="UniProtKB-KW"/>
</dbReference>
<dbReference type="PANTHER" id="PTHR38046:SF1">
    <property type="entry name" value="CRYPTIC LOCI REGULATOR 2"/>
    <property type="match status" value="1"/>
</dbReference>